<proteinExistence type="predicted"/>
<evidence type="ECO:0000313" key="4">
    <source>
        <dbReference type="Proteomes" id="UP001583177"/>
    </source>
</evidence>
<evidence type="ECO:0000313" key="3">
    <source>
        <dbReference type="EMBL" id="KAL1848559.1"/>
    </source>
</evidence>
<feature type="region of interest" description="Disordered" evidence="1">
    <location>
        <begin position="54"/>
        <end position="91"/>
    </location>
</feature>
<organism evidence="3 4">
    <name type="scientific">Diaporthe australafricana</name>
    <dbReference type="NCBI Taxonomy" id="127596"/>
    <lineage>
        <taxon>Eukaryota</taxon>
        <taxon>Fungi</taxon>
        <taxon>Dikarya</taxon>
        <taxon>Ascomycota</taxon>
        <taxon>Pezizomycotina</taxon>
        <taxon>Sordariomycetes</taxon>
        <taxon>Sordariomycetidae</taxon>
        <taxon>Diaporthales</taxon>
        <taxon>Diaporthaceae</taxon>
        <taxon>Diaporthe</taxon>
    </lineage>
</organism>
<dbReference type="EMBL" id="JAWRVE010000216">
    <property type="protein sequence ID" value="KAL1848559.1"/>
    <property type="molecule type" value="Genomic_DNA"/>
</dbReference>
<reference evidence="3 4" key="1">
    <citation type="journal article" date="2024" name="IMA Fungus">
        <title>IMA Genome - F19 : A genome assembly and annotation guide to empower mycologists, including annotated draft genome sequences of Ceratocystis pirilliformis, Diaporthe australafricana, Fusarium ophioides, Paecilomyces lecythidis, and Sporothrix stenoceras.</title>
        <authorList>
            <person name="Aylward J."/>
            <person name="Wilson A.M."/>
            <person name="Visagie C.M."/>
            <person name="Spraker J."/>
            <person name="Barnes I."/>
            <person name="Buitendag C."/>
            <person name="Ceriani C."/>
            <person name="Del Mar Angel L."/>
            <person name="du Plessis D."/>
            <person name="Fuchs T."/>
            <person name="Gasser K."/>
            <person name="Kramer D."/>
            <person name="Li W."/>
            <person name="Munsamy K."/>
            <person name="Piso A."/>
            <person name="Price J.L."/>
            <person name="Sonnekus B."/>
            <person name="Thomas C."/>
            <person name="van der Nest A."/>
            <person name="van Dijk A."/>
            <person name="van Heerden A."/>
            <person name="van Vuuren N."/>
            <person name="Yilmaz N."/>
            <person name="Duong T.A."/>
            <person name="van der Merwe N.A."/>
            <person name="Wingfield M.J."/>
            <person name="Wingfield B.D."/>
        </authorList>
    </citation>
    <scope>NUCLEOTIDE SEQUENCE [LARGE SCALE GENOMIC DNA]</scope>
    <source>
        <strain evidence="3 4">CMW 18300</strain>
    </source>
</reference>
<name>A0ABR3VYL1_9PEZI</name>
<keyword evidence="4" id="KW-1185">Reference proteome</keyword>
<gene>
    <name evidence="3" type="ORF">Daus18300_013569</name>
</gene>
<accession>A0ABR3VYL1</accession>
<dbReference type="Proteomes" id="UP001583177">
    <property type="component" value="Unassembled WGS sequence"/>
</dbReference>
<keyword evidence="2" id="KW-0472">Membrane</keyword>
<feature type="non-terminal residue" evidence="3">
    <location>
        <position position="91"/>
    </location>
</feature>
<feature type="transmembrane region" description="Helical" evidence="2">
    <location>
        <begin position="16"/>
        <end position="34"/>
    </location>
</feature>
<keyword evidence="2" id="KW-1133">Transmembrane helix</keyword>
<keyword evidence="2" id="KW-0812">Transmembrane</keyword>
<comment type="caution">
    <text evidence="3">The sequence shown here is derived from an EMBL/GenBank/DDBJ whole genome shotgun (WGS) entry which is preliminary data.</text>
</comment>
<feature type="compositionally biased region" description="Low complexity" evidence="1">
    <location>
        <begin position="58"/>
        <end position="74"/>
    </location>
</feature>
<protein>
    <submittedName>
        <fullName evidence="3">Uncharacterized protein</fullName>
    </submittedName>
</protein>
<evidence type="ECO:0000256" key="2">
    <source>
        <dbReference type="SAM" id="Phobius"/>
    </source>
</evidence>
<evidence type="ECO:0000256" key="1">
    <source>
        <dbReference type="SAM" id="MobiDB-lite"/>
    </source>
</evidence>
<sequence>MVGVDEYGLSVARTRGFRLVVLAGATLVVIWVLGTSRLFNSGANSTFHLISVGGTHQQNAPTTNPQPTSTSTATTPPPGPPIVGTGDDFFV</sequence>